<accession>A0A397IN12</accession>
<evidence type="ECO:0000313" key="1">
    <source>
        <dbReference type="EMBL" id="RHZ75598.1"/>
    </source>
</evidence>
<name>A0A397IN12_9GLOM</name>
<organism evidence="1 2">
    <name type="scientific">Diversispora epigaea</name>
    <dbReference type="NCBI Taxonomy" id="1348612"/>
    <lineage>
        <taxon>Eukaryota</taxon>
        <taxon>Fungi</taxon>
        <taxon>Fungi incertae sedis</taxon>
        <taxon>Mucoromycota</taxon>
        <taxon>Glomeromycotina</taxon>
        <taxon>Glomeromycetes</taxon>
        <taxon>Diversisporales</taxon>
        <taxon>Diversisporaceae</taxon>
        <taxon>Diversispora</taxon>
    </lineage>
</organism>
<evidence type="ECO:0000313" key="2">
    <source>
        <dbReference type="Proteomes" id="UP000266861"/>
    </source>
</evidence>
<dbReference type="AlphaFoldDB" id="A0A397IN12"/>
<comment type="caution">
    <text evidence="1">The sequence shown here is derived from an EMBL/GenBank/DDBJ whole genome shotgun (WGS) entry which is preliminary data.</text>
</comment>
<dbReference type="Proteomes" id="UP000266861">
    <property type="component" value="Unassembled WGS sequence"/>
</dbReference>
<dbReference type="EMBL" id="PQFF01000197">
    <property type="protein sequence ID" value="RHZ75598.1"/>
    <property type="molecule type" value="Genomic_DNA"/>
</dbReference>
<reference evidence="1 2" key="1">
    <citation type="submission" date="2018-08" db="EMBL/GenBank/DDBJ databases">
        <title>Genome and evolution of the arbuscular mycorrhizal fungus Diversispora epigaea (formerly Glomus versiforme) and its bacterial endosymbionts.</title>
        <authorList>
            <person name="Sun X."/>
            <person name="Fei Z."/>
            <person name="Harrison M."/>
        </authorList>
    </citation>
    <scope>NUCLEOTIDE SEQUENCE [LARGE SCALE GENOMIC DNA]</scope>
    <source>
        <strain evidence="1 2">IT104</strain>
    </source>
</reference>
<protein>
    <submittedName>
        <fullName evidence="1">Uncharacterized protein</fullName>
    </submittedName>
</protein>
<sequence>MRCWDVRITYRPIINKLFDELDKYYRKNNNDNKAEEFFKNQTTTDTTTTTPTNYKTVDF</sequence>
<keyword evidence="2" id="KW-1185">Reference proteome</keyword>
<gene>
    <name evidence="1" type="ORF">Glove_212g162</name>
</gene>
<proteinExistence type="predicted"/>